<keyword evidence="13" id="KW-1185">Reference proteome</keyword>
<evidence type="ECO:0000256" key="10">
    <source>
        <dbReference type="ARBA" id="ARBA00048567"/>
    </source>
</evidence>
<keyword evidence="6 11" id="KW-0547">Nucleotide-binding</keyword>
<dbReference type="HAMAP" id="MF_00109">
    <property type="entry name" value="Shikimate_kinase"/>
    <property type="match status" value="1"/>
</dbReference>
<dbReference type="InterPro" id="IPR027417">
    <property type="entry name" value="P-loop_NTPase"/>
</dbReference>
<gene>
    <name evidence="11 12" type="primary">aroK</name>
    <name evidence="12" type="ORF">RM531_14465</name>
</gene>
<dbReference type="PROSITE" id="PS01128">
    <property type="entry name" value="SHIKIMATE_KINASE"/>
    <property type="match status" value="1"/>
</dbReference>
<comment type="subunit">
    <text evidence="11">Monomer.</text>
</comment>
<dbReference type="SUPFAM" id="SSF52540">
    <property type="entry name" value="P-loop containing nucleoside triphosphate hydrolases"/>
    <property type="match status" value="1"/>
</dbReference>
<keyword evidence="9 11" id="KW-0057">Aromatic amino acid biosynthesis</keyword>
<feature type="binding site" evidence="11">
    <location>
        <position position="60"/>
    </location>
    <ligand>
        <name>substrate</name>
    </ligand>
</feature>
<dbReference type="InterPro" id="IPR023000">
    <property type="entry name" value="Shikimate_kinase_CS"/>
</dbReference>
<dbReference type="InterPro" id="IPR031322">
    <property type="entry name" value="Shikimate/glucono_kinase"/>
</dbReference>
<accession>A0ABU3BBN5</accession>
<comment type="subcellular location">
    <subcellularLocation>
        <location evidence="11">Cytoplasm</location>
    </subcellularLocation>
</comment>
<dbReference type="EC" id="2.7.1.71" evidence="3 11"/>
<evidence type="ECO:0000256" key="1">
    <source>
        <dbReference type="ARBA" id="ARBA00004842"/>
    </source>
</evidence>
<sequence length="178" mass="19748">MAANPNIYLIGPMGAGKTTVGRRIAEIKGMQFIDSDQEIEKRTGVDISFIFDMEGEDGFRKRESDMITTLVNETNTVMATGGGVILESANRDLLSARGVVVYLETSLEQQLARTRNNRNRPLLEGSDDVEATLTQLMEERDPLYRSIADLTVKTGDQPARRLAREIVERLESIGTAEI</sequence>
<evidence type="ECO:0000256" key="2">
    <source>
        <dbReference type="ARBA" id="ARBA00006997"/>
    </source>
</evidence>
<dbReference type="InterPro" id="IPR000623">
    <property type="entry name" value="Shikimate_kinase/TSH1"/>
</dbReference>
<dbReference type="GO" id="GO:0004765">
    <property type="term" value="F:shikimate kinase activity"/>
    <property type="evidence" value="ECO:0007669"/>
    <property type="project" value="UniProtKB-EC"/>
</dbReference>
<evidence type="ECO:0000313" key="13">
    <source>
        <dbReference type="Proteomes" id="UP001259982"/>
    </source>
</evidence>
<evidence type="ECO:0000256" key="4">
    <source>
        <dbReference type="ARBA" id="ARBA00022605"/>
    </source>
</evidence>
<feature type="binding site" evidence="11">
    <location>
        <position position="140"/>
    </location>
    <ligand>
        <name>substrate</name>
    </ligand>
</feature>
<dbReference type="Proteomes" id="UP001259982">
    <property type="component" value="Unassembled WGS sequence"/>
</dbReference>
<dbReference type="NCBIfam" id="NF003456">
    <property type="entry name" value="PRK05057.1"/>
    <property type="match status" value="1"/>
</dbReference>
<feature type="binding site" evidence="11">
    <location>
        <begin position="14"/>
        <end position="19"/>
    </location>
    <ligand>
        <name>ATP</name>
        <dbReference type="ChEBI" id="CHEBI:30616"/>
    </ligand>
</feature>
<proteinExistence type="inferred from homology"/>
<evidence type="ECO:0000313" key="12">
    <source>
        <dbReference type="EMBL" id="MDT0619679.1"/>
    </source>
</evidence>
<feature type="binding site" evidence="11">
    <location>
        <position position="18"/>
    </location>
    <ligand>
        <name>Mg(2+)</name>
        <dbReference type="ChEBI" id="CHEBI:18420"/>
    </ligand>
</feature>
<feature type="binding site" evidence="11">
    <location>
        <position position="36"/>
    </location>
    <ligand>
        <name>substrate</name>
    </ligand>
</feature>
<dbReference type="PANTHER" id="PTHR21087">
    <property type="entry name" value="SHIKIMATE KINASE"/>
    <property type="match status" value="1"/>
</dbReference>
<evidence type="ECO:0000256" key="9">
    <source>
        <dbReference type="ARBA" id="ARBA00023141"/>
    </source>
</evidence>
<dbReference type="CDD" id="cd00464">
    <property type="entry name" value="SK"/>
    <property type="match status" value="1"/>
</dbReference>
<dbReference type="RefSeq" id="WP_311660260.1">
    <property type="nucleotide sequence ID" value="NZ_JAVRHY010000018.1"/>
</dbReference>
<comment type="caution">
    <text evidence="12">The sequence shown here is derived from an EMBL/GenBank/DDBJ whole genome shotgun (WGS) entry which is preliminary data.</text>
</comment>
<comment type="cofactor">
    <cofactor evidence="11">
        <name>Mg(2+)</name>
        <dbReference type="ChEBI" id="CHEBI:18420"/>
    </cofactor>
    <text evidence="11">Binds 1 Mg(2+) ion per subunit.</text>
</comment>
<dbReference type="PRINTS" id="PR01100">
    <property type="entry name" value="SHIKIMTKNASE"/>
</dbReference>
<reference evidence="12 13" key="1">
    <citation type="submission" date="2023-09" db="EMBL/GenBank/DDBJ databases">
        <authorList>
            <person name="Rey-Velasco X."/>
        </authorList>
    </citation>
    <scope>NUCLEOTIDE SEQUENCE [LARGE SCALE GENOMIC DNA]</scope>
    <source>
        <strain evidence="12 13">P385</strain>
    </source>
</reference>
<evidence type="ECO:0000256" key="6">
    <source>
        <dbReference type="ARBA" id="ARBA00022741"/>
    </source>
</evidence>
<dbReference type="Pfam" id="PF01202">
    <property type="entry name" value="SKI"/>
    <property type="match status" value="1"/>
</dbReference>
<keyword evidence="11" id="KW-0460">Magnesium</keyword>
<comment type="similarity">
    <text evidence="2 11">Belongs to the shikimate kinase family.</text>
</comment>
<organism evidence="12 13">
    <name type="scientific">Spectribacter acetivorans</name>
    <dbReference type="NCBI Taxonomy" id="3075603"/>
    <lineage>
        <taxon>Bacteria</taxon>
        <taxon>Pseudomonadati</taxon>
        <taxon>Pseudomonadota</taxon>
        <taxon>Gammaproteobacteria</taxon>
        <taxon>Salinisphaerales</taxon>
        <taxon>Salinisphaeraceae</taxon>
        <taxon>Spectribacter</taxon>
    </lineage>
</organism>
<name>A0ABU3BBN5_9GAMM</name>
<evidence type="ECO:0000256" key="8">
    <source>
        <dbReference type="ARBA" id="ARBA00022840"/>
    </source>
</evidence>
<keyword evidence="8 11" id="KW-0067">ATP-binding</keyword>
<feature type="binding site" evidence="11">
    <location>
        <position position="82"/>
    </location>
    <ligand>
        <name>substrate</name>
    </ligand>
</feature>
<dbReference type="Gene3D" id="3.40.50.300">
    <property type="entry name" value="P-loop containing nucleotide triphosphate hydrolases"/>
    <property type="match status" value="1"/>
</dbReference>
<protein>
    <recommendedName>
        <fullName evidence="3 11">Shikimate kinase</fullName>
        <shortName evidence="11">SK</shortName>
        <ecNumber evidence="3 11">2.7.1.71</ecNumber>
    </recommendedName>
</protein>
<keyword evidence="5 11" id="KW-0808">Transferase</keyword>
<keyword evidence="4 11" id="KW-0028">Amino-acid biosynthesis</keyword>
<evidence type="ECO:0000256" key="7">
    <source>
        <dbReference type="ARBA" id="ARBA00022777"/>
    </source>
</evidence>
<feature type="binding site" evidence="11">
    <location>
        <position position="157"/>
    </location>
    <ligand>
        <name>ATP</name>
        <dbReference type="ChEBI" id="CHEBI:30616"/>
    </ligand>
</feature>
<comment type="catalytic activity">
    <reaction evidence="10 11">
        <text>shikimate + ATP = 3-phosphoshikimate + ADP + H(+)</text>
        <dbReference type="Rhea" id="RHEA:13121"/>
        <dbReference type="ChEBI" id="CHEBI:15378"/>
        <dbReference type="ChEBI" id="CHEBI:30616"/>
        <dbReference type="ChEBI" id="CHEBI:36208"/>
        <dbReference type="ChEBI" id="CHEBI:145989"/>
        <dbReference type="ChEBI" id="CHEBI:456216"/>
        <dbReference type="EC" id="2.7.1.71"/>
    </reaction>
</comment>
<evidence type="ECO:0000256" key="5">
    <source>
        <dbReference type="ARBA" id="ARBA00022679"/>
    </source>
</evidence>
<feature type="binding site" evidence="11">
    <location>
        <position position="120"/>
    </location>
    <ligand>
        <name>ATP</name>
        <dbReference type="ChEBI" id="CHEBI:30616"/>
    </ligand>
</feature>
<dbReference type="PANTHER" id="PTHR21087:SF16">
    <property type="entry name" value="SHIKIMATE KINASE 1, CHLOROPLASTIC"/>
    <property type="match status" value="1"/>
</dbReference>
<comment type="function">
    <text evidence="11">Catalyzes the specific phosphorylation of the 3-hydroxyl group of shikimic acid using ATP as a cosubstrate.</text>
</comment>
<keyword evidence="7 11" id="KW-0418">Kinase</keyword>
<evidence type="ECO:0000256" key="11">
    <source>
        <dbReference type="HAMAP-Rule" id="MF_00109"/>
    </source>
</evidence>
<dbReference type="EMBL" id="JAVRHY010000018">
    <property type="protein sequence ID" value="MDT0619679.1"/>
    <property type="molecule type" value="Genomic_DNA"/>
</dbReference>
<evidence type="ECO:0000256" key="3">
    <source>
        <dbReference type="ARBA" id="ARBA00012154"/>
    </source>
</evidence>
<comment type="pathway">
    <text evidence="1 11">Metabolic intermediate biosynthesis; chorismate biosynthesis; chorismate from D-erythrose 4-phosphate and phosphoenolpyruvate: step 5/7.</text>
</comment>
<keyword evidence="11" id="KW-0479">Metal-binding</keyword>
<keyword evidence="11" id="KW-0963">Cytoplasm</keyword>